<dbReference type="EMBL" id="CAJNRG010005648">
    <property type="protein sequence ID" value="CAF2079667.1"/>
    <property type="molecule type" value="Genomic_DNA"/>
</dbReference>
<evidence type="ECO:0000313" key="4">
    <source>
        <dbReference type="EMBL" id="CAF4066077.1"/>
    </source>
</evidence>
<dbReference type="AlphaFoldDB" id="A0A816S0C7"/>
<dbReference type="EMBL" id="CAJNOW010013895">
    <property type="protein sequence ID" value="CAF1626657.1"/>
    <property type="molecule type" value="Genomic_DNA"/>
</dbReference>
<dbReference type="OrthoDB" id="10061194at2759"/>
<feature type="compositionally biased region" description="Polar residues" evidence="1">
    <location>
        <begin position="103"/>
        <end position="123"/>
    </location>
</feature>
<proteinExistence type="predicted"/>
<dbReference type="Proteomes" id="UP000663887">
    <property type="component" value="Unassembled WGS sequence"/>
</dbReference>
<feature type="compositionally biased region" description="Basic and acidic residues" evidence="1">
    <location>
        <begin position="85"/>
        <end position="102"/>
    </location>
</feature>
<comment type="caution">
    <text evidence="3">The sequence shown here is derived from an EMBL/GenBank/DDBJ whole genome shotgun (WGS) entry which is preliminary data.</text>
</comment>
<name>A0A816S0C7_9BILA</name>
<feature type="region of interest" description="Disordered" evidence="1">
    <location>
        <begin position="85"/>
        <end position="123"/>
    </location>
</feature>
<protein>
    <submittedName>
        <fullName evidence="3">Uncharacterized protein</fullName>
    </submittedName>
</protein>
<evidence type="ECO:0000313" key="3">
    <source>
        <dbReference type="EMBL" id="CAF2079667.1"/>
    </source>
</evidence>
<organism evidence="3 5">
    <name type="scientific">Rotaria magnacalcarata</name>
    <dbReference type="NCBI Taxonomy" id="392030"/>
    <lineage>
        <taxon>Eukaryota</taxon>
        <taxon>Metazoa</taxon>
        <taxon>Spiralia</taxon>
        <taxon>Gnathifera</taxon>
        <taxon>Rotifera</taxon>
        <taxon>Eurotatoria</taxon>
        <taxon>Bdelloidea</taxon>
        <taxon>Philodinida</taxon>
        <taxon>Philodinidae</taxon>
        <taxon>Rotaria</taxon>
    </lineage>
</organism>
<sequence length="141" mass="15490">MEDKQQLNTPTPASIFSVTAADFVVGSIIGNSVLAGTTLTAVGGKVARESALTASKAVDAEIKSRAYSLQQLNREEEEYRKYARKAMRDQRNKDEMKRRETSSEILNNPSAKTSSQFEQSTLVNDSDRLADAARTRNAICT</sequence>
<dbReference type="EMBL" id="CAJOBF010002959">
    <property type="protein sequence ID" value="CAF4066077.1"/>
    <property type="molecule type" value="Genomic_DNA"/>
</dbReference>
<evidence type="ECO:0000256" key="1">
    <source>
        <dbReference type="SAM" id="MobiDB-lite"/>
    </source>
</evidence>
<accession>A0A816S0C7</accession>
<evidence type="ECO:0000313" key="2">
    <source>
        <dbReference type="EMBL" id="CAF1626657.1"/>
    </source>
</evidence>
<dbReference type="Proteomes" id="UP000663834">
    <property type="component" value="Unassembled WGS sequence"/>
</dbReference>
<evidence type="ECO:0000313" key="5">
    <source>
        <dbReference type="Proteomes" id="UP000663887"/>
    </source>
</evidence>
<reference evidence="3" key="1">
    <citation type="submission" date="2021-02" db="EMBL/GenBank/DDBJ databases">
        <authorList>
            <person name="Nowell W R."/>
        </authorList>
    </citation>
    <scope>NUCLEOTIDE SEQUENCE</scope>
</reference>
<gene>
    <name evidence="2" type="ORF">KQP761_LOCUS25473</name>
    <name evidence="4" type="ORF">UXM345_LOCUS20136</name>
    <name evidence="3" type="ORF">XDN619_LOCUS14356</name>
</gene>
<dbReference type="Proteomes" id="UP000663842">
    <property type="component" value="Unassembled WGS sequence"/>
</dbReference>